<reference evidence="8 9" key="1">
    <citation type="journal article" date="2024" name="Nat. Commun.">
        <title>Phylogenomics reveals the evolutionary origins of lichenization in chlorophyte algae.</title>
        <authorList>
            <person name="Puginier C."/>
            <person name="Libourel C."/>
            <person name="Otte J."/>
            <person name="Skaloud P."/>
            <person name="Haon M."/>
            <person name="Grisel S."/>
            <person name="Petersen M."/>
            <person name="Berrin J.G."/>
            <person name="Delaux P.M."/>
            <person name="Dal Grande F."/>
            <person name="Keller J."/>
        </authorList>
    </citation>
    <scope>NUCLEOTIDE SEQUENCE [LARGE SCALE GENOMIC DNA]</scope>
    <source>
        <strain evidence="8 9">SAG 245.80</strain>
    </source>
</reference>
<dbReference type="InterPro" id="IPR003613">
    <property type="entry name" value="Ubox_domain"/>
</dbReference>
<dbReference type="Gene3D" id="1.25.40.10">
    <property type="entry name" value="Tetratricopeptide repeat domain"/>
    <property type="match status" value="1"/>
</dbReference>
<dbReference type="PANTHER" id="PTHR46803">
    <property type="entry name" value="E3 UBIQUITIN-PROTEIN LIGASE CHIP"/>
    <property type="match status" value="1"/>
</dbReference>
<dbReference type="Proteomes" id="UP001445335">
    <property type="component" value="Unassembled WGS sequence"/>
</dbReference>
<name>A0AAW1RED2_9CHLO</name>
<dbReference type="PANTHER" id="PTHR46803:SF2">
    <property type="entry name" value="E3 UBIQUITIN-PROTEIN LIGASE CHIP"/>
    <property type="match status" value="1"/>
</dbReference>
<gene>
    <name evidence="8" type="ORF">WJX81_006731</name>
</gene>
<evidence type="ECO:0000256" key="4">
    <source>
        <dbReference type="ARBA" id="ARBA00022737"/>
    </source>
</evidence>
<dbReference type="PROSITE" id="PS50005">
    <property type="entry name" value="TPR"/>
    <property type="match status" value="1"/>
</dbReference>
<dbReference type="GO" id="GO:0061630">
    <property type="term" value="F:ubiquitin protein ligase activity"/>
    <property type="evidence" value="ECO:0007669"/>
    <property type="project" value="UniProtKB-EC"/>
</dbReference>
<dbReference type="SMART" id="SM00504">
    <property type="entry name" value="Ubox"/>
    <property type="match status" value="1"/>
</dbReference>
<evidence type="ECO:0000256" key="1">
    <source>
        <dbReference type="ARBA" id="ARBA00000900"/>
    </source>
</evidence>
<dbReference type="Pfam" id="PF04564">
    <property type="entry name" value="U-box"/>
    <property type="match status" value="1"/>
</dbReference>
<comment type="caution">
    <text evidence="8">The sequence shown here is derived from an EMBL/GenBank/DDBJ whole genome shotgun (WGS) entry which is preliminary data.</text>
</comment>
<evidence type="ECO:0000313" key="9">
    <source>
        <dbReference type="Proteomes" id="UP001445335"/>
    </source>
</evidence>
<keyword evidence="9" id="KW-1185">Reference proteome</keyword>
<proteinExistence type="predicted"/>
<dbReference type="GO" id="GO:0051087">
    <property type="term" value="F:protein-folding chaperone binding"/>
    <property type="evidence" value="ECO:0007669"/>
    <property type="project" value="TreeGrafter"/>
</dbReference>
<keyword evidence="5" id="KW-0833">Ubl conjugation pathway</keyword>
<sequence length="289" mass="32068">MTSGQSPRARQVTPADLAAVEKLKAEGNFAFRKGKYAAAIERYTEALLLAPNLPVLRVNRALNYLRKGELVKAVEDCSYALRLDPNYMKAHFFMGQALLEQGELLDATPHLSKALELARQSGDTIKEQIWRELAKAKYRKWQLEATARQEEQRALAGRLRGLLRRQQDTELAEEPGDEAAQAVLREAHAREDAALAAVLDRAAAGDRAGEAAGAVTCCLTMEVFREPVMLPSGLSYEDSALAEHFAKVGHWDPITKEPCKPSQAVRNLSLRAAAQQYLEEHNWAYGEIC</sequence>
<feature type="repeat" description="TPR" evidence="6">
    <location>
        <begin position="20"/>
        <end position="53"/>
    </location>
</feature>
<dbReference type="GO" id="GO:0005737">
    <property type="term" value="C:cytoplasm"/>
    <property type="evidence" value="ECO:0007669"/>
    <property type="project" value="TreeGrafter"/>
</dbReference>
<evidence type="ECO:0000313" key="8">
    <source>
        <dbReference type="EMBL" id="KAK9831989.1"/>
    </source>
</evidence>
<comment type="catalytic activity">
    <reaction evidence="1">
        <text>S-ubiquitinyl-[E2 ubiquitin-conjugating enzyme]-L-cysteine + [acceptor protein]-L-lysine = [E2 ubiquitin-conjugating enzyme]-L-cysteine + N(6)-ubiquitinyl-[acceptor protein]-L-lysine.</text>
        <dbReference type="EC" id="2.3.2.27"/>
    </reaction>
</comment>
<dbReference type="SUPFAM" id="SSF48452">
    <property type="entry name" value="TPR-like"/>
    <property type="match status" value="1"/>
</dbReference>
<dbReference type="AlphaFoldDB" id="A0AAW1RED2"/>
<dbReference type="GO" id="GO:0006515">
    <property type="term" value="P:protein quality control for misfolded or incompletely synthesized proteins"/>
    <property type="evidence" value="ECO:0007669"/>
    <property type="project" value="TreeGrafter"/>
</dbReference>
<dbReference type="InterPro" id="IPR013083">
    <property type="entry name" value="Znf_RING/FYVE/PHD"/>
</dbReference>
<dbReference type="PROSITE" id="PS51698">
    <property type="entry name" value="U_BOX"/>
    <property type="match status" value="1"/>
</dbReference>
<dbReference type="EMBL" id="JALJOU010000043">
    <property type="protein sequence ID" value="KAK9831989.1"/>
    <property type="molecule type" value="Genomic_DNA"/>
</dbReference>
<dbReference type="SUPFAM" id="SSF57850">
    <property type="entry name" value="RING/U-box"/>
    <property type="match status" value="1"/>
</dbReference>
<evidence type="ECO:0000259" key="7">
    <source>
        <dbReference type="PROSITE" id="PS51698"/>
    </source>
</evidence>
<dbReference type="GO" id="GO:0045862">
    <property type="term" value="P:positive regulation of proteolysis"/>
    <property type="evidence" value="ECO:0007669"/>
    <property type="project" value="TreeGrafter"/>
</dbReference>
<organism evidence="8 9">
    <name type="scientific">Elliptochloris bilobata</name>
    <dbReference type="NCBI Taxonomy" id="381761"/>
    <lineage>
        <taxon>Eukaryota</taxon>
        <taxon>Viridiplantae</taxon>
        <taxon>Chlorophyta</taxon>
        <taxon>core chlorophytes</taxon>
        <taxon>Trebouxiophyceae</taxon>
        <taxon>Trebouxiophyceae incertae sedis</taxon>
        <taxon>Elliptochloris clade</taxon>
        <taxon>Elliptochloris</taxon>
    </lineage>
</organism>
<dbReference type="Pfam" id="PF13432">
    <property type="entry name" value="TPR_16"/>
    <property type="match status" value="1"/>
</dbReference>
<dbReference type="SMART" id="SM00028">
    <property type="entry name" value="TPR"/>
    <property type="match status" value="3"/>
</dbReference>
<dbReference type="GO" id="GO:0000209">
    <property type="term" value="P:protein polyubiquitination"/>
    <property type="evidence" value="ECO:0007669"/>
    <property type="project" value="TreeGrafter"/>
</dbReference>
<protein>
    <recommendedName>
        <fullName evidence="2">RING-type E3 ubiquitin transferase</fullName>
        <ecNumber evidence="2">2.3.2.27</ecNumber>
    </recommendedName>
</protein>
<dbReference type="GO" id="GO:0043161">
    <property type="term" value="P:proteasome-mediated ubiquitin-dependent protein catabolic process"/>
    <property type="evidence" value="ECO:0007669"/>
    <property type="project" value="TreeGrafter"/>
</dbReference>
<evidence type="ECO:0000256" key="3">
    <source>
        <dbReference type="ARBA" id="ARBA00022679"/>
    </source>
</evidence>
<evidence type="ECO:0000256" key="6">
    <source>
        <dbReference type="PROSITE-ProRule" id="PRU00339"/>
    </source>
</evidence>
<dbReference type="Gene3D" id="3.30.40.10">
    <property type="entry name" value="Zinc/RING finger domain, C3HC4 (zinc finger)"/>
    <property type="match status" value="1"/>
</dbReference>
<evidence type="ECO:0000256" key="2">
    <source>
        <dbReference type="ARBA" id="ARBA00012483"/>
    </source>
</evidence>
<keyword evidence="6" id="KW-0802">TPR repeat</keyword>
<keyword evidence="3" id="KW-0808">Transferase</keyword>
<dbReference type="InterPro" id="IPR019734">
    <property type="entry name" value="TPR_rpt"/>
</dbReference>
<keyword evidence="4" id="KW-0677">Repeat</keyword>
<dbReference type="GO" id="GO:0071218">
    <property type="term" value="P:cellular response to misfolded protein"/>
    <property type="evidence" value="ECO:0007669"/>
    <property type="project" value="TreeGrafter"/>
</dbReference>
<dbReference type="EC" id="2.3.2.27" evidence="2"/>
<accession>A0AAW1RED2</accession>
<dbReference type="InterPro" id="IPR011990">
    <property type="entry name" value="TPR-like_helical_dom_sf"/>
</dbReference>
<feature type="domain" description="U-box" evidence="7">
    <location>
        <begin position="210"/>
        <end position="284"/>
    </location>
</feature>
<evidence type="ECO:0000256" key="5">
    <source>
        <dbReference type="ARBA" id="ARBA00022786"/>
    </source>
</evidence>